<dbReference type="PANTHER" id="PTHR34405:SF1">
    <property type="entry name" value="CRISPR-ASSOCIATED ENDORIBONUCLEASE CAS2"/>
    <property type="match status" value="1"/>
</dbReference>
<keyword evidence="7 9" id="KW-0460">Magnesium</keyword>
<comment type="subunit">
    <text evidence="9">Homodimer, forms a heterotetramer with a Cas1 homodimer.</text>
</comment>
<name>A0A6P1YDU1_9FIRM</name>
<evidence type="ECO:0000256" key="2">
    <source>
        <dbReference type="ARBA" id="ARBA00009959"/>
    </source>
</evidence>
<evidence type="ECO:0000256" key="5">
    <source>
        <dbReference type="ARBA" id="ARBA00022759"/>
    </source>
</evidence>
<accession>A0A6P1YDU1</accession>
<keyword evidence="4 9" id="KW-0479">Metal-binding</keyword>
<dbReference type="KEGG" id="cazo:G3A45_08330"/>
<dbReference type="RefSeq" id="WP_163235152.1">
    <property type="nucleotide sequence ID" value="NZ_CP048617.1"/>
</dbReference>
<evidence type="ECO:0000256" key="7">
    <source>
        <dbReference type="ARBA" id="ARBA00022842"/>
    </source>
</evidence>
<evidence type="ECO:0000313" key="11">
    <source>
        <dbReference type="Proteomes" id="UP000464452"/>
    </source>
</evidence>
<dbReference type="GO" id="GO:0016787">
    <property type="term" value="F:hydrolase activity"/>
    <property type="evidence" value="ECO:0007669"/>
    <property type="project" value="UniProtKB-KW"/>
</dbReference>
<dbReference type="GO" id="GO:0051607">
    <property type="term" value="P:defense response to virus"/>
    <property type="evidence" value="ECO:0007669"/>
    <property type="project" value="UniProtKB-UniRule"/>
</dbReference>
<evidence type="ECO:0000256" key="3">
    <source>
        <dbReference type="ARBA" id="ARBA00022722"/>
    </source>
</evidence>
<dbReference type="AlphaFoldDB" id="A0A6P1YDU1"/>
<evidence type="ECO:0000256" key="4">
    <source>
        <dbReference type="ARBA" id="ARBA00022723"/>
    </source>
</evidence>
<dbReference type="Pfam" id="PF09827">
    <property type="entry name" value="CRISPR_Cas2"/>
    <property type="match status" value="1"/>
</dbReference>
<protein>
    <recommendedName>
        <fullName evidence="9">CRISPR-associated endoribonuclease Cas2</fullName>
        <ecNumber evidence="9">3.1.-.-</ecNumber>
    </recommendedName>
</protein>
<dbReference type="EC" id="3.1.-.-" evidence="9"/>
<gene>
    <name evidence="9 10" type="primary">cas2</name>
    <name evidence="10" type="ORF">G3A45_08330</name>
</gene>
<sequence>MYVLIVYDVGEKRVQKVLKFLRKYLNWIQNSVFEGHVTDAQLLKIKNGLKSLTDQEEDSIIFFIARSDKWIKKEIMGVEKNSTDNFI</sequence>
<dbReference type="PANTHER" id="PTHR34405">
    <property type="entry name" value="CRISPR-ASSOCIATED ENDORIBONUCLEASE CAS2"/>
    <property type="match status" value="1"/>
</dbReference>
<organism evidence="10 11">
    <name type="scientific">Caloranaerobacter azorensis</name>
    <dbReference type="NCBI Taxonomy" id="116090"/>
    <lineage>
        <taxon>Bacteria</taxon>
        <taxon>Bacillati</taxon>
        <taxon>Bacillota</taxon>
        <taxon>Tissierellia</taxon>
        <taxon>Tissierellales</taxon>
        <taxon>Thermohalobacteraceae</taxon>
        <taxon>Caloranaerobacter</taxon>
    </lineage>
</organism>
<comment type="similarity">
    <text evidence="2 9">Belongs to the CRISPR-associated endoribonuclease Cas2 protein family.</text>
</comment>
<dbReference type="GO" id="GO:0046872">
    <property type="term" value="F:metal ion binding"/>
    <property type="evidence" value="ECO:0007669"/>
    <property type="project" value="UniProtKB-UniRule"/>
</dbReference>
<dbReference type="CDD" id="cd09725">
    <property type="entry name" value="Cas2_I_II_III"/>
    <property type="match status" value="1"/>
</dbReference>
<dbReference type="InterPro" id="IPR021127">
    <property type="entry name" value="CRISPR_associated_Cas2"/>
</dbReference>
<evidence type="ECO:0000313" key="10">
    <source>
        <dbReference type="EMBL" id="QIB27294.1"/>
    </source>
</evidence>
<evidence type="ECO:0000256" key="1">
    <source>
        <dbReference type="ARBA" id="ARBA00001946"/>
    </source>
</evidence>
<dbReference type="GO" id="GO:0043571">
    <property type="term" value="P:maintenance of CRISPR repeat elements"/>
    <property type="evidence" value="ECO:0007669"/>
    <property type="project" value="UniProtKB-UniRule"/>
</dbReference>
<keyword evidence="3 9" id="KW-0540">Nuclease</keyword>
<dbReference type="EMBL" id="CP048617">
    <property type="protein sequence ID" value="QIB27294.1"/>
    <property type="molecule type" value="Genomic_DNA"/>
</dbReference>
<dbReference type="GO" id="GO:0004521">
    <property type="term" value="F:RNA endonuclease activity"/>
    <property type="evidence" value="ECO:0007669"/>
    <property type="project" value="InterPro"/>
</dbReference>
<proteinExistence type="inferred from homology"/>
<dbReference type="HAMAP" id="MF_01471">
    <property type="entry name" value="Cas2"/>
    <property type="match status" value="1"/>
</dbReference>
<keyword evidence="6 9" id="KW-0378">Hydrolase</keyword>
<dbReference type="SUPFAM" id="SSF143430">
    <property type="entry name" value="TTP0101/SSO1404-like"/>
    <property type="match status" value="1"/>
</dbReference>
<reference evidence="10 11" key="1">
    <citation type="submission" date="2020-02" db="EMBL/GenBank/DDBJ databases">
        <title>Thermophilic hydrogen producing bacteria, Caloranaerobacter azorensis.</title>
        <authorList>
            <person name="Baek K."/>
        </authorList>
    </citation>
    <scope>NUCLEOTIDE SEQUENCE [LARGE SCALE GENOMIC DNA]</scope>
    <source>
        <strain evidence="10 11">T3-1</strain>
    </source>
</reference>
<dbReference type="Gene3D" id="3.30.70.240">
    <property type="match status" value="1"/>
</dbReference>
<evidence type="ECO:0000256" key="6">
    <source>
        <dbReference type="ARBA" id="ARBA00022801"/>
    </source>
</evidence>
<keyword evidence="5 9" id="KW-0255">Endonuclease</keyword>
<evidence type="ECO:0000256" key="8">
    <source>
        <dbReference type="ARBA" id="ARBA00023118"/>
    </source>
</evidence>
<dbReference type="InterPro" id="IPR019199">
    <property type="entry name" value="Virulence_VapD/CRISPR_Cas2"/>
</dbReference>
<dbReference type="NCBIfam" id="TIGR01573">
    <property type="entry name" value="cas2"/>
    <property type="match status" value="1"/>
</dbReference>
<dbReference type="Proteomes" id="UP000464452">
    <property type="component" value="Chromosome"/>
</dbReference>
<keyword evidence="8 9" id="KW-0051">Antiviral defense</keyword>
<evidence type="ECO:0000256" key="9">
    <source>
        <dbReference type="HAMAP-Rule" id="MF_01471"/>
    </source>
</evidence>
<comment type="cofactor">
    <cofactor evidence="1 9">
        <name>Mg(2+)</name>
        <dbReference type="ChEBI" id="CHEBI:18420"/>
    </cofactor>
</comment>
<comment type="function">
    <text evidence="9">CRISPR (clustered regularly interspaced short palindromic repeat), is an adaptive immune system that provides protection against mobile genetic elements (viruses, transposable elements and conjugative plasmids). CRISPR clusters contain sequences complementary to antecedent mobile elements and target invading nucleic acids. CRISPR clusters are transcribed and processed into CRISPR RNA (crRNA). Functions as a ssRNA-specific endoribonuclease. Involved in the integration of spacer DNA into the CRISPR cassette.</text>
</comment>
<feature type="binding site" evidence="9">
    <location>
        <position position="8"/>
    </location>
    <ligand>
        <name>Mg(2+)</name>
        <dbReference type="ChEBI" id="CHEBI:18420"/>
        <note>catalytic</note>
    </ligand>
</feature>